<dbReference type="PANTHER" id="PTHR44591">
    <property type="entry name" value="STRESS RESPONSE REGULATOR PROTEIN 1"/>
    <property type="match status" value="1"/>
</dbReference>
<keyword evidence="1 2" id="KW-0597">Phosphoprotein</keyword>
<dbReference type="PROSITE" id="PS50110">
    <property type="entry name" value="RESPONSE_REGULATORY"/>
    <property type="match status" value="1"/>
</dbReference>
<feature type="modified residue" description="4-aspartylphosphate" evidence="2">
    <location>
        <position position="54"/>
    </location>
</feature>
<organism evidence="4 5">
    <name type="scientific">Halobacteriovorax vibrionivorans</name>
    <dbReference type="NCBI Taxonomy" id="2152716"/>
    <lineage>
        <taxon>Bacteria</taxon>
        <taxon>Pseudomonadati</taxon>
        <taxon>Bdellovibrionota</taxon>
        <taxon>Bacteriovoracia</taxon>
        <taxon>Bacteriovoracales</taxon>
        <taxon>Halobacteriovoraceae</taxon>
        <taxon>Halobacteriovorax</taxon>
    </lineage>
</organism>
<dbReference type="Gene3D" id="3.40.50.2300">
    <property type="match status" value="1"/>
</dbReference>
<dbReference type="Pfam" id="PF00072">
    <property type="entry name" value="Response_reg"/>
    <property type="match status" value="1"/>
</dbReference>
<sequence>MPYKVLIVDDEPDILELLAEELQFEGYETECASSGNSAVKLINSGGTFDAIISDYKMPDGNGKVVLDCSNSHKEQKDKVFYFVSGQADISLKEAMKEGVTRFFYKPFDLDELLTSLKGDLSQ</sequence>
<reference evidence="5" key="1">
    <citation type="journal article" date="2019" name="Int. J. Syst. Evol. Microbiol.">
        <title>Halobacteriovorax valvorus sp. nov., a novel prokaryotic predator isolated from coastal seawater of China.</title>
        <authorList>
            <person name="Chen M.-X."/>
        </authorList>
    </citation>
    <scope>NUCLEOTIDE SEQUENCE [LARGE SCALE GENOMIC DNA]</scope>
    <source>
        <strain evidence="5">BL9</strain>
    </source>
</reference>
<feature type="domain" description="Response regulatory" evidence="3">
    <location>
        <begin position="4"/>
        <end position="120"/>
    </location>
</feature>
<evidence type="ECO:0000313" key="4">
    <source>
        <dbReference type="EMBL" id="RZF21315.1"/>
    </source>
</evidence>
<evidence type="ECO:0000256" key="2">
    <source>
        <dbReference type="PROSITE-ProRule" id="PRU00169"/>
    </source>
</evidence>
<dbReference type="SMART" id="SM00448">
    <property type="entry name" value="REC"/>
    <property type="match status" value="1"/>
</dbReference>
<name>A0ABY0IFF6_9BACT</name>
<evidence type="ECO:0000259" key="3">
    <source>
        <dbReference type="PROSITE" id="PS50110"/>
    </source>
</evidence>
<dbReference type="InterPro" id="IPR011006">
    <property type="entry name" value="CheY-like_superfamily"/>
</dbReference>
<dbReference type="EMBL" id="QDKL01000002">
    <property type="protein sequence ID" value="RZF21315.1"/>
    <property type="molecule type" value="Genomic_DNA"/>
</dbReference>
<dbReference type="Proteomes" id="UP000443582">
    <property type="component" value="Unassembled WGS sequence"/>
</dbReference>
<dbReference type="SUPFAM" id="SSF52172">
    <property type="entry name" value="CheY-like"/>
    <property type="match status" value="1"/>
</dbReference>
<dbReference type="InterPro" id="IPR050595">
    <property type="entry name" value="Bact_response_regulator"/>
</dbReference>
<keyword evidence="5" id="KW-1185">Reference proteome</keyword>
<accession>A0ABY0IFF6</accession>
<gene>
    <name evidence="4" type="ORF">DAY19_06415</name>
</gene>
<dbReference type="InterPro" id="IPR001789">
    <property type="entry name" value="Sig_transdc_resp-reg_receiver"/>
</dbReference>
<comment type="caution">
    <text evidence="4">The sequence shown here is derived from an EMBL/GenBank/DDBJ whole genome shotgun (WGS) entry which is preliminary data.</text>
</comment>
<proteinExistence type="predicted"/>
<evidence type="ECO:0000313" key="5">
    <source>
        <dbReference type="Proteomes" id="UP000443582"/>
    </source>
</evidence>
<dbReference type="PANTHER" id="PTHR44591:SF3">
    <property type="entry name" value="RESPONSE REGULATORY DOMAIN-CONTAINING PROTEIN"/>
    <property type="match status" value="1"/>
</dbReference>
<evidence type="ECO:0000256" key="1">
    <source>
        <dbReference type="ARBA" id="ARBA00022553"/>
    </source>
</evidence>
<dbReference type="RefSeq" id="WP_114706383.1">
    <property type="nucleotide sequence ID" value="NZ_QDKL01000002.1"/>
</dbReference>
<protein>
    <submittedName>
        <fullName evidence="4">Response regulator</fullName>
    </submittedName>
</protein>